<dbReference type="VEuPathDB" id="FungiDB:SPRG_03435"/>
<reference evidence="1 2" key="1">
    <citation type="journal article" date="2013" name="PLoS Genet.">
        <title>Distinctive expansion of potential virulence genes in the genome of the oomycete fish pathogen Saprolegnia parasitica.</title>
        <authorList>
            <person name="Jiang R.H."/>
            <person name="de Bruijn I."/>
            <person name="Haas B.J."/>
            <person name="Belmonte R."/>
            <person name="Lobach L."/>
            <person name="Christie J."/>
            <person name="van den Ackerveken G."/>
            <person name="Bottin A."/>
            <person name="Bulone V."/>
            <person name="Diaz-Moreno S.M."/>
            <person name="Dumas B."/>
            <person name="Fan L."/>
            <person name="Gaulin E."/>
            <person name="Govers F."/>
            <person name="Grenville-Briggs L.J."/>
            <person name="Horner N.R."/>
            <person name="Levin J.Z."/>
            <person name="Mammella M."/>
            <person name="Meijer H.J."/>
            <person name="Morris P."/>
            <person name="Nusbaum C."/>
            <person name="Oome S."/>
            <person name="Phillips A.J."/>
            <person name="van Rooyen D."/>
            <person name="Rzeszutek E."/>
            <person name="Saraiva M."/>
            <person name="Secombes C.J."/>
            <person name="Seidl M.F."/>
            <person name="Snel B."/>
            <person name="Stassen J.H."/>
            <person name="Sykes S."/>
            <person name="Tripathy S."/>
            <person name="van den Berg H."/>
            <person name="Vega-Arreguin J.C."/>
            <person name="Wawra S."/>
            <person name="Young S.K."/>
            <person name="Zeng Q."/>
            <person name="Dieguez-Uribeondo J."/>
            <person name="Russ C."/>
            <person name="Tyler B.M."/>
            <person name="van West P."/>
        </authorList>
    </citation>
    <scope>NUCLEOTIDE SEQUENCE [LARGE SCALE GENOMIC DNA]</scope>
    <source>
        <strain evidence="1 2">CBS 223.65</strain>
    </source>
</reference>
<dbReference type="KEGG" id="spar:SPRG_03435"/>
<dbReference type="AlphaFoldDB" id="A0A067CLD2"/>
<dbReference type="RefSeq" id="XP_012197419.1">
    <property type="nucleotide sequence ID" value="XM_012342029.1"/>
</dbReference>
<evidence type="ECO:0000313" key="1">
    <source>
        <dbReference type="EMBL" id="KDO31509.1"/>
    </source>
</evidence>
<dbReference type="GeneID" id="24125942"/>
<protein>
    <submittedName>
        <fullName evidence="1">Uncharacterized protein</fullName>
    </submittedName>
</protein>
<sequence>MRTAMPSRKTSESSLNEIEKRVRVVHVKPGLLKPCSFKEAADEMYAPSITNCFLEKDFMASTLSSRSQVSTKISSKAPSMLVFGEYAHPSQDNLALRERLSSKGNAIVQTATTKANQ</sequence>
<dbReference type="Proteomes" id="UP000030745">
    <property type="component" value="Unassembled WGS sequence"/>
</dbReference>
<organism evidence="1 2">
    <name type="scientific">Saprolegnia parasitica (strain CBS 223.65)</name>
    <dbReference type="NCBI Taxonomy" id="695850"/>
    <lineage>
        <taxon>Eukaryota</taxon>
        <taxon>Sar</taxon>
        <taxon>Stramenopiles</taxon>
        <taxon>Oomycota</taxon>
        <taxon>Saprolegniomycetes</taxon>
        <taxon>Saprolegniales</taxon>
        <taxon>Saprolegniaceae</taxon>
        <taxon>Saprolegnia</taxon>
    </lineage>
</organism>
<evidence type="ECO:0000313" key="2">
    <source>
        <dbReference type="Proteomes" id="UP000030745"/>
    </source>
</evidence>
<name>A0A067CLD2_SAPPC</name>
<proteinExistence type="predicted"/>
<gene>
    <name evidence="1" type="ORF">SPRG_03435</name>
</gene>
<dbReference type="EMBL" id="KK583197">
    <property type="protein sequence ID" value="KDO31509.1"/>
    <property type="molecule type" value="Genomic_DNA"/>
</dbReference>
<keyword evidence="2" id="KW-1185">Reference proteome</keyword>
<accession>A0A067CLD2</accession>